<name>A0ABT2EKE3_9BACT</name>
<comment type="caution">
    <text evidence="2">The sequence shown here is derived from an EMBL/GenBank/DDBJ whole genome shotgun (WGS) entry which is preliminary data.</text>
</comment>
<evidence type="ECO:0000259" key="1">
    <source>
        <dbReference type="PROSITE" id="PS50853"/>
    </source>
</evidence>
<accession>A0ABT2EKE3</accession>
<gene>
    <name evidence="2" type="ORF">M2350_000821</name>
</gene>
<dbReference type="Pfam" id="PF13620">
    <property type="entry name" value="CarboxypepD_reg"/>
    <property type="match status" value="1"/>
</dbReference>
<dbReference type="Gene3D" id="2.60.40.10">
    <property type="entry name" value="Immunoglobulins"/>
    <property type="match status" value="2"/>
</dbReference>
<protein>
    <recommendedName>
        <fullName evidence="1">Fibronectin type-III domain-containing protein</fullName>
    </recommendedName>
</protein>
<dbReference type="InterPro" id="IPR013784">
    <property type="entry name" value="Carb-bd-like_fold"/>
</dbReference>
<organism evidence="2 3">
    <name type="scientific">Candidatus Fervidibacter sacchari</name>
    <dbReference type="NCBI Taxonomy" id="1448929"/>
    <lineage>
        <taxon>Bacteria</taxon>
        <taxon>Candidatus Fervidibacterota</taxon>
        <taxon>Candidatus Fervidibacter</taxon>
    </lineage>
</organism>
<feature type="domain" description="Fibronectin type-III" evidence="1">
    <location>
        <begin position="444"/>
        <end position="543"/>
    </location>
</feature>
<dbReference type="EMBL" id="JANUCP010000001">
    <property type="protein sequence ID" value="MCS3918424.1"/>
    <property type="molecule type" value="Genomic_DNA"/>
</dbReference>
<evidence type="ECO:0000313" key="2">
    <source>
        <dbReference type="EMBL" id="MCS3918424.1"/>
    </source>
</evidence>
<dbReference type="PROSITE" id="PS51257">
    <property type="entry name" value="PROKAR_LIPOPROTEIN"/>
    <property type="match status" value="1"/>
</dbReference>
<proteinExistence type="predicted"/>
<dbReference type="SUPFAM" id="SSF49478">
    <property type="entry name" value="Cna protein B-type domain"/>
    <property type="match status" value="1"/>
</dbReference>
<evidence type="ECO:0000313" key="3">
    <source>
        <dbReference type="Proteomes" id="UP001204798"/>
    </source>
</evidence>
<dbReference type="RefSeq" id="WP_259094189.1">
    <property type="nucleotide sequence ID" value="NZ_CP130454.1"/>
</dbReference>
<dbReference type="InterPro" id="IPR036116">
    <property type="entry name" value="FN3_sf"/>
</dbReference>
<reference evidence="2 3" key="1">
    <citation type="submission" date="2022-08" db="EMBL/GenBank/DDBJ databases">
        <title>Bacterial and archaeal communities from various locations to study Microbial Dark Matter (Phase II).</title>
        <authorList>
            <person name="Stepanauskas R."/>
        </authorList>
    </citation>
    <scope>NUCLEOTIDE SEQUENCE [LARGE SCALE GENOMIC DNA]</scope>
    <source>
        <strain evidence="2 3">PD1</strain>
    </source>
</reference>
<dbReference type="InterPro" id="IPR013229">
    <property type="entry name" value="PEGA"/>
</dbReference>
<dbReference type="SUPFAM" id="SSF49452">
    <property type="entry name" value="Starch-binding domain-like"/>
    <property type="match status" value="1"/>
</dbReference>
<keyword evidence="3" id="KW-1185">Reference proteome</keyword>
<dbReference type="PANTHER" id="PTHR36194">
    <property type="entry name" value="S-LAYER-LIKE PROTEIN"/>
    <property type="match status" value="1"/>
</dbReference>
<dbReference type="InterPro" id="IPR013783">
    <property type="entry name" value="Ig-like_fold"/>
</dbReference>
<dbReference type="Pfam" id="PF08308">
    <property type="entry name" value="PEGA"/>
    <property type="match status" value="2"/>
</dbReference>
<dbReference type="Gene3D" id="2.60.40.1120">
    <property type="entry name" value="Carboxypeptidase-like, regulatory domain"/>
    <property type="match status" value="2"/>
</dbReference>
<dbReference type="PROSITE" id="PS50853">
    <property type="entry name" value="FN3"/>
    <property type="match status" value="1"/>
</dbReference>
<dbReference type="InterPro" id="IPR003961">
    <property type="entry name" value="FN3_dom"/>
</dbReference>
<dbReference type="PANTHER" id="PTHR36194:SF1">
    <property type="entry name" value="S-LAYER-LIKE PROTEIN"/>
    <property type="match status" value="1"/>
</dbReference>
<dbReference type="Proteomes" id="UP001204798">
    <property type="component" value="Unassembled WGS sequence"/>
</dbReference>
<sequence length="647" mass="70744">MRNWTAFAIFALSVALFSCGGGNGILPKPPEPPISDGTSTFVISVQSTPPGAEIFLDGRSTGLRSTLIGTDPISLPLPLVEGQTHLLTLRFDGYHDWHQWVERTSEGTVIVKATLQPKSNSEGLLIVTSEPSGAKIILDGTETGKVTPATISVTPSCHAIKVEMDGFLPGYETVFVPSGEQVEVHIPLQPKNTGVISGVVYDRFGGTPSGAFVELKTPQGEVIDRTRSTSFGLFRFRPVPPGNYIVTAEIEVESVREVGQVENVVVKSGERTFVSLVVFPADLVGSVEGVVKEPDGKPIPNAQVAVLYYAADLDFVLTSRRTMTDGQGRFRLENVPAATQVVIARKQGYQATQTQATVRAGERTFVEIVLQPLTDTQALQPPTKVFAISYIVPTEFLPNEGRGTRQRVEGVESGAEFYRQVLASLLRKRGHPASQIFERLTKFKRTPNRFFPEGFVGSVGIGWEPPLSIPSQGLLGYRVYRSVPTATGWKLRLVVDEPEQTTAEDVAFDFTSGQTYRYTVTAIMLDGRETSKSEPVLTTFLSPIRLVEPADNAEVAQSQLQFRWTPVGGSVPFYFVQLYSNPEAMLIGNPVWSTAAIEGTTQAVYDGQPLLKGKTYWWLVIGTDERDWLDAKAFTVSQVRRVVIVGD</sequence>
<dbReference type="SUPFAM" id="SSF49265">
    <property type="entry name" value="Fibronectin type III"/>
    <property type="match status" value="1"/>
</dbReference>